<comment type="caution">
    <text evidence="2">The sequence shown here is derived from an EMBL/GenBank/DDBJ whole genome shotgun (WGS) entry which is preliminary data.</text>
</comment>
<keyword evidence="3" id="KW-1185">Reference proteome</keyword>
<name>A0A9P6AT62_9AGAM</name>
<dbReference type="AlphaFoldDB" id="A0A9P6AT62"/>
<reference evidence="2" key="1">
    <citation type="journal article" date="2020" name="Nat. Commun.">
        <title>Large-scale genome sequencing of mycorrhizal fungi provides insights into the early evolution of symbiotic traits.</title>
        <authorList>
            <person name="Miyauchi S."/>
            <person name="Kiss E."/>
            <person name="Kuo A."/>
            <person name="Drula E."/>
            <person name="Kohler A."/>
            <person name="Sanchez-Garcia M."/>
            <person name="Morin E."/>
            <person name="Andreopoulos B."/>
            <person name="Barry K.W."/>
            <person name="Bonito G."/>
            <person name="Buee M."/>
            <person name="Carver A."/>
            <person name="Chen C."/>
            <person name="Cichocki N."/>
            <person name="Clum A."/>
            <person name="Culley D."/>
            <person name="Crous P.W."/>
            <person name="Fauchery L."/>
            <person name="Girlanda M."/>
            <person name="Hayes R.D."/>
            <person name="Keri Z."/>
            <person name="LaButti K."/>
            <person name="Lipzen A."/>
            <person name="Lombard V."/>
            <person name="Magnuson J."/>
            <person name="Maillard F."/>
            <person name="Murat C."/>
            <person name="Nolan M."/>
            <person name="Ohm R.A."/>
            <person name="Pangilinan J."/>
            <person name="Pereira M.F."/>
            <person name="Perotto S."/>
            <person name="Peter M."/>
            <person name="Pfister S."/>
            <person name="Riley R."/>
            <person name="Sitrit Y."/>
            <person name="Stielow J.B."/>
            <person name="Szollosi G."/>
            <person name="Zifcakova L."/>
            <person name="Stursova M."/>
            <person name="Spatafora J.W."/>
            <person name="Tedersoo L."/>
            <person name="Vaario L.M."/>
            <person name="Yamada A."/>
            <person name="Yan M."/>
            <person name="Wang P."/>
            <person name="Xu J."/>
            <person name="Bruns T."/>
            <person name="Baldrian P."/>
            <person name="Vilgalys R."/>
            <person name="Dunand C."/>
            <person name="Henrissat B."/>
            <person name="Grigoriev I.V."/>
            <person name="Hibbett D."/>
            <person name="Nagy L.G."/>
            <person name="Martin F.M."/>
        </authorList>
    </citation>
    <scope>NUCLEOTIDE SEQUENCE</scope>
    <source>
        <strain evidence="2">UP504</strain>
    </source>
</reference>
<dbReference type="EMBL" id="MU129000">
    <property type="protein sequence ID" value="KAF9511473.1"/>
    <property type="molecule type" value="Genomic_DNA"/>
</dbReference>
<accession>A0A9P6AT62</accession>
<organism evidence="2 3">
    <name type="scientific">Hydnum rufescens UP504</name>
    <dbReference type="NCBI Taxonomy" id="1448309"/>
    <lineage>
        <taxon>Eukaryota</taxon>
        <taxon>Fungi</taxon>
        <taxon>Dikarya</taxon>
        <taxon>Basidiomycota</taxon>
        <taxon>Agaricomycotina</taxon>
        <taxon>Agaricomycetes</taxon>
        <taxon>Cantharellales</taxon>
        <taxon>Hydnaceae</taxon>
        <taxon>Hydnum</taxon>
    </lineage>
</organism>
<evidence type="ECO:0000313" key="3">
    <source>
        <dbReference type="Proteomes" id="UP000886523"/>
    </source>
</evidence>
<protein>
    <submittedName>
        <fullName evidence="2">Uncharacterized protein</fullName>
    </submittedName>
</protein>
<dbReference type="Proteomes" id="UP000886523">
    <property type="component" value="Unassembled WGS sequence"/>
</dbReference>
<proteinExistence type="predicted"/>
<feature type="region of interest" description="Disordered" evidence="1">
    <location>
        <begin position="147"/>
        <end position="166"/>
    </location>
</feature>
<evidence type="ECO:0000256" key="1">
    <source>
        <dbReference type="SAM" id="MobiDB-lite"/>
    </source>
</evidence>
<sequence>MSGSCAHPTKNARLQDCGLFRAQLGALFDVEFHRAVALKTVSSLREERKDGLGLVFSQSKVQSKNKLHIVNVAGFSISATEFRVTEMAMSAPVDVCKAVFTRSKLALESTKLKMVQIVQVSPETFRALQKSNLGSKLLSLRTAVGTWRARPPPPTAPPHVHDAEAS</sequence>
<evidence type="ECO:0000313" key="2">
    <source>
        <dbReference type="EMBL" id="KAF9511473.1"/>
    </source>
</evidence>
<gene>
    <name evidence="2" type="ORF">BS47DRAFT_1395113</name>
</gene>